<feature type="compositionally biased region" description="Polar residues" evidence="1">
    <location>
        <begin position="45"/>
        <end position="62"/>
    </location>
</feature>
<keyword evidence="3" id="KW-1185">Reference proteome</keyword>
<sequence>MVMQHQHISPQQLSQQTAMSPQQLSSGAFQPTNNSGNPVAGPASPQLSSQTHGSVGSITSSPHGAASSLPAHHHPNNDAGGKTLASPFPVAAGSAATFCSRIVIS</sequence>
<organism evidence="2 3">
    <name type="scientific">Musa balbisiana</name>
    <name type="common">Banana</name>
    <dbReference type="NCBI Taxonomy" id="52838"/>
    <lineage>
        <taxon>Eukaryota</taxon>
        <taxon>Viridiplantae</taxon>
        <taxon>Streptophyta</taxon>
        <taxon>Embryophyta</taxon>
        <taxon>Tracheophyta</taxon>
        <taxon>Spermatophyta</taxon>
        <taxon>Magnoliopsida</taxon>
        <taxon>Liliopsida</taxon>
        <taxon>Zingiberales</taxon>
        <taxon>Musaceae</taxon>
        <taxon>Musa</taxon>
    </lineage>
</organism>
<gene>
    <name evidence="2" type="ORF">C4D60_Mb08t18580</name>
</gene>
<dbReference type="AlphaFoldDB" id="A0A4S8K4T4"/>
<accession>A0A4S8K4T4</accession>
<evidence type="ECO:0000313" key="3">
    <source>
        <dbReference type="Proteomes" id="UP000317650"/>
    </source>
</evidence>
<evidence type="ECO:0000313" key="2">
    <source>
        <dbReference type="EMBL" id="THU69834.1"/>
    </source>
</evidence>
<feature type="region of interest" description="Disordered" evidence="1">
    <location>
        <begin position="1"/>
        <end position="87"/>
    </location>
</feature>
<protein>
    <submittedName>
        <fullName evidence="2">Uncharacterized protein</fullName>
    </submittedName>
</protein>
<evidence type="ECO:0000256" key="1">
    <source>
        <dbReference type="SAM" id="MobiDB-lite"/>
    </source>
</evidence>
<name>A0A4S8K4T4_MUSBA</name>
<reference evidence="2 3" key="1">
    <citation type="journal article" date="2019" name="Nat. Plants">
        <title>Genome sequencing of Musa balbisiana reveals subgenome evolution and function divergence in polyploid bananas.</title>
        <authorList>
            <person name="Yao X."/>
        </authorList>
    </citation>
    <scope>NUCLEOTIDE SEQUENCE [LARGE SCALE GENOMIC DNA]</scope>
    <source>
        <strain evidence="3">cv. DH-PKW</strain>
        <tissue evidence="2">Leaves</tissue>
    </source>
</reference>
<comment type="caution">
    <text evidence="2">The sequence shown here is derived from an EMBL/GenBank/DDBJ whole genome shotgun (WGS) entry which is preliminary data.</text>
</comment>
<dbReference type="Proteomes" id="UP000317650">
    <property type="component" value="Chromosome 8"/>
</dbReference>
<feature type="compositionally biased region" description="Polar residues" evidence="1">
    <location>
        <begin position="1"/>
        <end position="37"/>
    </location>
</feature>
<proteinExistence type="predicted"/>
<dbReference type="STRING" id="52838.A0A4S8K4T4"/>
<dbReference type="EMBL" id="PYDT01000002">
    <property type="protein sequence ID" value="THU69834.1"/>
    <property type="molecule type" value="Genomic_DNA"/>
</dbReference>